<evidence type="ECO:0000256" key="1">
    <source>
        <dbReference type="SAM" id="MobiDB-lite"/>
    </source>
</evidence>
<sequence length="277" mass="31291">MTRKQQSAFPEVGTIHKGEPKDGERFGADLNERFRVEFAPDTTEAQMRFYAAYDTYHPIEIRGMIASTSVWDSWYFANEAYTSGGQLIAAADDSQFLHLRNPVTGELLVRNGEPFMEYAPGQVFAYQRGEREFEAKLKPSGRLNLFLPELEQFVIFTLKTSSFYDRINIEKHLAAIQGLANALNGGNAAGIPIRVYRRQGWVTWNKPGGGAIRSQKWLVNIEPESTWAKQAMKKLSNFASFGAAFADAEVFVDIDPALDEEEEGLDEDVKSMQKDWK</sequence>
<dbReference type="InterPro" id="IPR043991">
    <property type="entry name" value="Gp3-like"/>
</dbReference>
<accession>A0A8J6NGT0</accession>
<evidence type="ECO:0000313" key="2">
    <source>
        <dbReference type="EMBL" id="MBC8334099.1"/>
    </source>
</evidence>
<dbReference type="EMBL" id="JACNJN010000047">
    <property type="protein sequence ID" value="MBC8334099.1"/>
    <property type="molecule type" value="Genomic_DNA"/>
</dbReference>
<protein>
    <submittedName>
        <fullName evidence="2">Uncharacterized protein</fullName>
    </submittedName>
</protein>
<comment type="caution">
    <text evidence="2">The sequence shown here is derived from an EMBL/GenBank/DDBJ whole genome shotgun (WGS) entry which is preliminary data.</text>
</comment>
<feature type="compositionally biased region" description="Basic and acidic residues" evidence="1">
    <location>
        <begin position="14"/>
        <end position="26"/>
    </location>
</feature>
<gene>
    <name evidence="2" type="ORF">H8E29_02440</name>
</gene>
<proteinExistence type="predicted"/>
<organism evidence="2 3">
    <name type="scientific">Candidatus Desulfolinea nitratireducens</name>
    <dbReference type="NCBI Taxonomy" id="2841698"/>
    <lineage>
        <taxon>Bacteria</taxon>
        <taxon>Bacillati</taxon>
        <taxon>Chloroflexota</taxon>
        <taxon>Anaerolineae</taxon>
        <taxon>Anaerolineales</taxon>
        <taxon>Anaerolineales incertae sedis</taxon>
        <taxon>Candidatus Desulfolinea</taxon>
    </lineage>
</organism>
<name>A0A8J6NGT0_9CHLR</name>
<dbReference type="Proteomes" id="UP000614469">
    <property type="component" value="Unassembled WGS sequence"/>
</dbReference>
<reference evidence="2 3" key="1">
    <citation type="submission" date="2020-08" db="EMBL/GenBank/DDBJ databases">
        <title>Bridging the membrane lipid divide: bacteria of the FCB group superphylum have the potential to synthesize archaeal ether lipids.</title>
        <authorList>
            <person name="Villanueva L."/>
            <person name="Von Meijenfeldt F.A.B."/>
            <person name="Westbye A.B."/>
            <person name="Yadav S."/>
            <person name="Hopmans E.C."/>
            <person name="Dutilh B.E."/>
            <person name="Sinninghe Damste J.S."/>
        </authorList>
    </citation>
    <scope>NUCLEOTIDE SEQUENCE [LARGE SCALE GENOMIC DNA]</scope>
    <source>
        <strain evidence="2">NIOZ-UU36</strain>
    </source>
</reference>
<feature type="region of interest" description="Disordered" evidence="1">
    <location>
        <begin position="1"/>
        <end position="26"/>
    </location>
</feature>
<dbReference type="AlphaFoldDB" id="A0A8J6NGT0"/>
<dbReference type="Pfam" id="PF18897">
    <property type="entry name" value="Gp3-like"/>
    <property type="match status" value="1"/>
</dbReference>
<evidence type="ECO:0000313" key="3">
    <source>
        <dbReference type="Proteomes" id="UP000614469"/>
    </source>
</evidence>